<dbReference type="Gene3D" id="2.130.10.10">
    <property type="entry name" value="YVTN repeat-like/Quinoprotein amine dehydrogenase"/>
    <property type="match status" value="1"/>
</dbReference>
<evidence type="ECO:0000313" key="3">
    <source>
        <dbReference type="EMBL" id="TLD72596.1"/>
    </source>
</evidence>
<reference evidence="3 4" key="1">
    <citation type="submission" date="2019-05" db="EMBL/GenBank/DDBJ databases">
        <title>Verrucobacter flavum gen. nov., sp. nov. a new member of the family Verrucomicrobiaceae.</title>
        <authorList>
            <person name="Szuroczki S."/>
            <person name="Abbaszade G."/>
            <person name="Szabo A."/>
            <person name="Felfoldi T."/>
            <person name="Schumann P."/>
            <person name="Boka K."/>
            <person name="Keki Z."/>
            <person name="Toumi M."/>
            <person name="Toth E."/>
        </authorList>
    </citation>
    <scope>NUCLEOTIDE SEQUENCE [LARGE SCALE GENOMIC DNA]</scope>
    <source>
        <strain evidence="3 4">MG-N-17</strain>
    </source>
</reference>
<dbReference type="SUPFAM" id="SSF50998">
    <property type="entry name" value="Quinoprotein alcohol dehydrogenase-like"/>
    <property type="match status" value="1"/>
</dbReference>
<protein>
    <recommendedName>
        <fullName evidence="2">Pyrrolo-quinoline quinone repeat domain-containing protein</fullName>
    </recommendedName>
</protein>
<dbReference type="AlphaFoldDB" id="A0A5R8KJV0"/>
<name>A0A5R8KJV0_9BACT</name>
<dbReference type="PANTHER" id="PTHR34512">
    <property type="entry name" value="CELL SURFACE PROTEIN"/>
    <property type="match status" value="1"/>
</dbReference>
<dbReference type="InterPro" id="IPR002372">
    <property type="entry name" value="PQQ_rpt_dom"/>
</dbReference>
<dbReference type="Proteomes" id="UP000306196">
    <property type="component" value="Unassembled WGS sequence"/>
</dbReference>
<accession>A0A5R8KJV0</accession>
<dbReference type="OrthoDB" id="177797at2"/>
<keyword evidence="4" id="KW-1185">Reference proteome</keyword>
<dbReference type="InterPro" id="IPR015943">
    <property type="entry name" value="WD40/YVTN_repeat-like_dom_sf"/>
</dbReference>
<gene>
    <name evidence="3" type="ORF">FEM03_00530</name>
</gene>
<keyword evidence="1" id="KW-0732">Signal</keyword>
<dbReference type="InterPro" id="IPR011047">
    <property type="entry name" value="Quinoprotein_ADH-like_sf"/>
</dbReference>
<dbReference type="PANTHER" id="PTHR34512:SF30">
    <property type="entry name" value="OUTER MEMBRANE PROTEIN ASSEMBLY FACTOR BAMB"/>
    <property type="match status" value="1"/>
</dbReference>
<feature type="domain" description="Pyrrolo-quinoline quinone repeat" evidence="2">
    <location>
        <begin position="102"/>
        <end position="371"/>
    </location>
</feature>
<organism evidence="3 4">
    <name type="scientific">Phragmitibacter flavus</name>
    <dbReference type="NCBI Taxonomy" id="2576071"/>
    <lineage>
        <taxon>Bacteria</taxon>
        <taxon>Pseudomonadati</taxon>
        <taxon>Verrucomicrobiota</taxon>
        <taxon>Verrucomicrobiia</taxon>
        <taxon>Verrucomicrobiales</taxon>
        <taxon>Verrucomicrobiaceae</taxon>
        <taxon>Phragmitibacter</taxon>
    </lineage>
</organism>
<dbReference type="EMBL" id="VAUV01000001">
    <property type="protein sequence ID" value="TLD72596.1"/>
    <property type="molecule type" value="Genomic_DNA"/>
</dbReference>
<feature type="chain" id="PRO_5024383814" description="Pyrrolo-quinoline quinone repeat domain-containing protein" evidence="1">
    <location>
        <begin position="19"/>
        <end position="469"/>
    </location>
</feature>
<proteinExistence type="predicted"/>
<comment type="caution">
    <text evidence="3">The sequence shown here is derived from an EMBL/GenBank/DDBJ whole genome shotgun (WGS) entry which is preliminary data.</text>
</comment>
<evidence type="ECO:0000259" key="2">
    <source>
        <dbReference type="Pfam" id="PF13360"/>
    </source>
</evidence>
<feature type="signal peptide" evidence="1">
    <location>
        <begin position="1"/>
        <end position="18"/>
    </location>
</feature>
<dbReference type="RefSeq" id="WP_138084219.1">
    <property type="nucleotide sequence ID" value="NZ_VAUV01000001.1"/>
</dbReference>
<evidence type="ECO:0000313" key="4">
    <source>
        <dbReference type="Proteomes" id="UP000306196"/>
    </source>
</evidence>
<sequence>MRRLLWLLLFCLPMLAQAESPQPFDRLTFHQGPQPLAKDAVTTDWPRFLGPDDNAISTEKPLLKTWPESGPALVWEVTKGDGYASPTIVGDYLILFHAIDNHETIDCLHRETGQRFWTFNYPAEYRDRYGYASGPRGSAVISDGKVITLGVTSQLTCLDLKTGKLLWQRDLRADYQVPQDFFGHGSSALILDQKIIVNVGGKSPQVSVAAFELNTGKEIWTVLDEWGASYASPIPAMIHGQQKILVFAGGESKPATGGLLCIDPKDGTLHDRFPWRADDYISVNATSPLVIPAKNRAFITTCYPKRTPLGGIMLEFDHNFKTKEVWRSSKFGIHWMNPIYLDGYLYGIDGELDRTSTLVCVNADTGEEKWRESITWQDAKMGGKLGIQRASLMHIDGKFLCLGELGTLLRLDLTPAGCKIEQQAQLFYAPHTWCLPALSHGLLYVMQNYDEQVGPKTGQRLLCYDLRGP</sequence>
<dbReference type="Pfam" id="PF13360">
    <property type="entry name" value="PQQ_2"/>
    <property type="match status" value="1"/>
</dbReference>
<evidence type="ECO:0000256" key="1">
    <source>
        <dbReference type="SAM" id="SignalP"/>
    </source>
</evidence>